<dbReference type="RefSeq" id="XP_018286167.1">
    <property type="nucleotide sequence ID" value="XM_018438752.1"/>
</dbReference>
<dbReference type="GO" id="GO:0035591">
    <property type="term" value="F:signaling adaptor activity"/>
    <property type="evidence" value="ECO:0007669"/>
    <property type="project" value="TreeGrafter"/>
</dbReference>
<name>A0A167KHS2_PHYB8</name>
<keyword evidence="2" id="KW-0677">Repeat</keyword>
<dbReference type="InterPro" id="IPR049567">
    <property type="entry name" value="WDR59-like"/>
</dbReference>
<evidence type="ECO:0000256" key="3">
    <source>
        <dbReference type="ARBA" id="ARBA00038452"/>
    </source>
</evidence>
<comment type="similarity">
    <text evidence="3">Belongs to the WD repeat WDR59 family.</text>
</comment>
<feature type="repeat" description="WD" evidence="4">
    <location>
        <begin position="273"/>
        <end position="314"/>
    </location>
</feature>
<dbReference type="PANTHER" id="PTHR46170">
    <property type="entry name" value="GATOR COMPLEX PROTEIN WDR59"/>
    <property type="match status" value="1"/>
</dbReference>
<dbReference type="PROSITE" id="PS50082">
    <property type="entry name" value="WD_REPEATS_2"/>
    <property type="match status" value="3"/>
</dbReference>
<dbReference type="InterPro" id="IPR006575">
    <property type="entry name" value="RWD_dom"/>
</dbReference>
<dbReference type="InterPro" id="IPR039456">
    <property type="entry name" value="WDR59_mRING-H2-C3H3C2"/>
</dbReference>
<evidence type="ECO:0000256" key="2">
    <source>
        <dbReference type="ARBA" id="ARBA00022737"/>
    </source>
</evidence>
<accession>A0A167KHS2</accession>
<feature type="compositionally biased region" description="Polar residues" evidence="5">
    <location>
        <begin position="33"/>
        <end position="51"/>
    </location>
</feature>
<organism evidence="7 8">
    <name type="scientific">Phycomyces blakesleeanus (strain ATCC 8743b / DSM 1359 / FGSC 10004 / NBRC 33097 / NRRL 1555)</name>
    <dbReference type="NCBI Taxonomy" id="763407"/>
    <lineage>
        <taxon>Eukaryota</taxon>
        <taxon>Fungi</taxon>
        <taxon>Fungi incertae sedis</taxon>
        <taxon>Mucoromycota</taxon>
        <taxon>Mucoromycotina</taxon>
        <taxon>Mucoromycetes</taxon>
        <taxon>Mucorales</taxon>
        <taxon>Phycomycetaceae</taxon>
        <taxon>Phycomyces</taxon>
    </lineage>
</organism>
<dbReference type="Pfam" id="PF00400">
    <property type="entry name" value="WD40"/>
    <property type="match status" value="3"/>
</dbReference>
<dbReference type="CDD" id="cd16692">
    <property type="entry name" value="mRING-H2-C3H3C2_WDR59"/>
    <property type="match status" value="1"/>
</dbReference>
<dbReference type="GO" id="GO:0005774">
    <property type="term" value="C:vacuolar membrane"/>
    <property type="evidence" value="ECO:0007669"/>
    <property type="project" value="TreeGrafter"/>
</dbReference>
<dbReference type="Pfam" id="PF05773">
    <property type="entry name" value="RWD"/>
    <property type="match status" value="1"/>
</dbReference>
<feature type="repeat" description="WD" evidence="4">
    <location>
        <begin position="218"/>
        <end position="253"/>
    </location>
</feature>
<dbReference type="SMART" id="SM00320">
    <property type="entry name" value="WD40"/>
    <property type="match status" value="5"/>
</dbReference>
<dbReference type="SUPFAM" id="SSF50978">
    <property type="entry name" value="WD40 repeat-like"/>
    <property type="match status" value="1"/>
</dbReference>
<dbReference type="InterPro" id="IPR015943">
    <property type="entry name" value="WD40/YVTN_repeat-like_dom_sf"/>
</dbReference>
<dbReference type="PANTHER" id="PTHR46170:SF1">
    <property type="entry name" value="GATOR COMPLEX PROTEIN WDR59"/>
    <property type="match status" value="1"/>
</dbReference>
<feature type="region of interest" description="Disordered" evidence="5">
    <location>
        <begin position="1196"/>
        <end position="1236"/>
    </location>
</feature>
<dbReference type="OrthoDB" id="311712at2759"/>
<dbReference type="Pfam" id="PF17120">
    <property type="entry name" value="zf-RING_16"/>
    <property type="match status" value="1"/>
</dbReference>
<evidence type="ECO:0000313" key="8">
    <source>
        <dbReference type="Proteomes" id="UP000077315"/>
    </source>
</evidence>
<evidence type="ECO:0000259" key="6">
    <source>
        <dbReference type="PROSITE" id="PS50908"/>
    </source>
</evidence>
<dbReference type="GO" id="GO:1904263">
    <property type="term" value="P:positive regulation of TORC1 signaling"/>
    <property type="evidence" value="ECO:0007669"/>
    <property type="project" value="TreeGrafter"/>
</dbReference>
<reference evidence="8" key="1">
    <citation type="submission" date="2015-06" db="EMBL/GenBank/DDBJ databases">
        <title>Expansion of signal transduction pathways in fungi by whole-genome duplication.</title>
        <authorList>
            <consortium name="DOE Joint Genome Institute"/>
            <person name="Corrochano L.M."/>
            <person name="Kuo A."/>
            <person name="Marcet-Houben M."/>
            <person name="Polaino S."/>
            <person name="Salamov A."/>
            <person name="Villalobos J.M."/>
            <person name="Alvarez M.I."/>
            <person name="Avalos J."/>
            <person name="Benito E.P."/>
            <person name="Benoit I."/>
            <person name="Burger G."/>
            <person name="Camino L.P."/>
            <person name="Canovas D."/>
            <person name="Cerda-Olmedo E."/>
            <person name="Cheng J.-F."/>
            <person name="Dominguez A."/>
            <person name="Elias M."/>
            <person name="Eslava A.P."/>
            <person name="Glaser F."/>
            <person name="Grimwood J."/>
            <person name="Gutierrez G."/>
            <person name="Heitman J."/>
            <person name="Henrissat B."/>
            <person name="Iturriaga E.A."/>
            <person name="Lang B.F."/>
            <person name="Lavin J.L."/>
            <person name="Lee S."/>
            <person name="Li W."/>
            <person name="Lindquist E."/>
            <person name="Lopez-Garcia S."/>
            <person name="Luque E.M."/>
            <person name="Marcos A.T."/>
            <person name="Martin J."/>
            <person name="McCluskey K."/>
            <person name="Medina H.R."/>
            <person name="Miralles-Duran A."/>
            <person name="Miyazaki A."/>
            <person name="Munoz-Torres E."/>
            <person name="Oguiza J.A."/>
            <person name="Ohm R."/>
            <person name="Olmedo M."/>
            <person name="Orejas M."/>
            <person name="Ortiz-Castellanos L."/>
            <person name="Pisabarro A.G."/>
            <person name="Rodriguez-Romero J."/>
            <person name="Ruiz-Herrera J."/>
            <person name="Ruiz-Vazquez R."/>
            <person name="Sanz C."/>
            <person name="Schackwitz W."/>
            <person name="Schmutz J."/>
            <person name="Shahriari M."/>
            <person name="Shelest E."/>
            <person name="Silva-Franco F."/>
            <person name="Soanes D."/>
            <person name="Syed K."/>
            <person name="Tagua V.G."/>
            <person name="Talbot N.J."/>
            <person name="Thon M."/>
            <person name="De vries R.P."/>
            <person name="Wiebenga A."/>
            <person name="Yadav J.S."/>
            <person name="Braun E.L."/>
            <person name="Baker S."/>
            <person name="Garre V."/>
            <person name="Horwitz B."/>
            <person name="Torres-Martinez S."/>
            <person name="Idnurm A."/>
            <person name="Herrera-Estrella A."/>
            <person name="Gabaldon T."/>
            <person name="Grigoriev I.V."/>
        </authorList>
    </citation>
    <scope>NUCLEOTIDE SEQUENCE [LARGE SCALE GENOMIC DNA]</scope>
    <source>
        <strain evidence="8">NRRL 1555(-)</strain>
    </source>
</reference>
<sequence>MESSQDPTNQPLANLLGNETSNEPTLHRRKSDSNIGNLPTSSRPDTPSTLQMRARRRQSQIGNPLSPAPTPTTTTSTHQDFPVKSISALITQRQQQRQLKRLEPSTPPPPPQPQPSQCQEDTFYQTLEIRLHHSVGSMSISPTCRDVVLAGRQGLVIIDLEDPWLPPRILPHMSKWEVADVQWSPYVSRESWVASTSNQKLIVWNLNHSGSQAIEHVLHAHSRAISDINWSPHHPDILATCSVDTYVHLWDLRCTGQGSDGKDDRSVRPANSFTPWNAATTQVKFNRKSEFLLASAHDKDVKIWDIRKGAVPVTSITAHSKKIYGIDWSRQNDHDIVTCSLDKLVKFWNINTPEKEEEVISTNTPVWRARNTPFGNGVLMMPQRTESKLFLYNRASPEKPVHAFEGHVDSVKEFVWRWKGGSGSEGDEREFQLVTWSKDQNLRLWPVSKDIMKSVGHNPSPRKTMCSGPINEKQQDGPYHPHSFQQMPKANQDDEGHKAMPASVGPLRLTPNSHATTMTPFRASAATIGNSGFSGGYDTLSNAYREQKYAINPLLWMQNVKTVGPAGELRRGAATENTFQTVTGEMSAVLNKYASAGVKTEKINAASRTCTISLHGPWSDTPNAFLRITVRFPPQYPDNSPPEFEIQKNSMMSIYYRAHMAQDLNALASSYTSQKKWCLEACIRYLLGESFQEDGDFNLTAPDAIGSGLPGHSNNGSVASLTSSPGQSGYIPNWSGPNAVDNGDSDDEIFAGPSFMSGLSGYGATGKRVSLQSEKLVDMSSKQSADETVPFPRLCGGVFSGNGKDSKRTAQKQKPVEQDTTARSNTTNGEYFENTYSDFYKHPRTYEQFEEYKEIAAMSRQGRNATVLVAGSGGAFGEYAYDEDPDEMDDGLTSMASLYFKPDSFALSHSLGNRDSLLYRGPKTDRVTYNVVIADFTDMMPYSPWLAKEYILSADDPVSACIHNAEVCKAHDRHDLFKVWSLALEILRECVPLEVPGEQHVAEDGSLAVVGRPEVQLSCNDQAVQRDAKLAELRSVLYANRQRQLNSKKGTNELPSKNMTISRPKQRVKWGKHPLGQKLADNLLQHFILIGDVQTAAMLSCILKDTTKDSQKIPRISSQKMLDVQAMSDDAVLDYFSIKSHTPHNNRVRATLHRAHSGPHTLANSPSRASVNQMSASYGTRGVNLLTYFWLSDRNTSPQHPPEKTTDGHVDEHHDTTPPSPHRVQRTPQPWYPTLKLPSNTAPGIRHAVSMASLTGPHPSGGMATKEGRIVPSNTMSIEFTNTETFDGERFFRLAPTPILNPQGAAQRDVLRLAYADMLYRWSLLDQRAELLKFMSGPIFPDVERTMEINIRCYFCSSEVSSKDLACNNCRKIRSQIRCSLCHVLVRGLVNFCIKCGHGGHNHHIKQWFDMNQSVCPTGCGCYCLIETFDYGSLTTEM</sequence>
<feature type="region of interest" description="Disordered" evidence="5">
    <location>
        <begin position="1"/>
        <end position="119"/>
    </location>
</feature>
<dbReference type="VEuPathDB" id="FungiDB:PHYBLDRAFT_183331"/>
<dbReference type="GO" id="GO:0035859">
    <property type="term" value="C:Seh1-associated complex"/>
    <property type="evidence" value="ECO:0007669"/>
    <property type="project" value="TreeGrafter"/>
</dbReference>
<gene>
    <name evidence="7" type="ORF">PHYBLDRAFT_183331</name>
</gene>
<dbReference type="GO" id="GO:0034198">
    <property type="term" value="P:cellular response to amino acid starvation"/>
    <property type="evidence" value="ECO:0007669"/>
    <property type="project" value="TreeGrafter"/>
</dbReference>
<feature type="repeat" description="WD" evidence="4">
    <location>
        <begin position="316"/>
        <end position="358"/>
    </location>
</feature>
<evidence type="ECO:0000256" key="5">
    <source>
        <dbReference type="SAM" id="MobiDB-lite"/>
    </source>
</evidence>
<dbReference type="STRING" id="763407.A0A167KHS2"/>
<dbReference type="InterPro" id="IPR036322">
    <property type="entry name" value="WD40_repeat_dom_sf"/>
</dbReference>
<feature type="compositionally biased region" description="Basic and acidic residues" evidence="5">
    <location>
        <begin position="1201"/>
        <end position="1216"/>
    </location>
</feature>
<feature type="region of interest" description="Disordered" evidence="5">
    <location>
        <begin position="453"/>
        <end position="502"/>
    </location>
</feature>
<feature type="domain" description="RWD" evidence="6">
    <location>
        <begin position="584"/>
        <end position="693"/>
    </location>
</feature>
<keyword evidence="1 4" id="KW-0853">WD repeat</keyword>
<evidence type="ECO:0000256" key="1">
    <source>
        <dbReference type="ARBA" id="ARBA00022574"/>
    </source>
</evidence>
<evidence type="ECO:0000256" key="4">
    <source>
        <dbReference type="PROSITE-ProRule" id="PRU00221"/>
    </source>
</evidence>
<dbReference type="InterPro" id="IPR049566">
    <property type="entry name" value="WDR59_RTC1-like_RING_Znf"/>
</dbReference>
<feature type="region of interest" description="Disordered" evidence="5">
    <location>
        <begin position="800"/>
        <end position="830"/>
    </location>
</feature>
<feature type="compositionally biased region" description="Pro residues" evidence="5">
    <location>
        <begin position="105"/>
        <end position="114"/>
    </location>
</feature>
<dbReference type="Gene3D" id="2.130.10.10">
    <property type="entry name" value="YVTN repeat-like/Quinoprotein amine dehydrogenase"/>
    <property type="match status" value="1"/>
</dbReference>
<dbReference type="InterPro" id="IPR019775">
    <property type="entry name" value="WD40_repeat_CS"/>
</dbReference>
<protein>
    <recommendedName>
        <fullName evidence="6">RWD domain-containing protein</fullName>
    </recommendedName>
</protein>
<proteinExistence type="inferred from homology"/>
<feature type="region of interest" description="Disordered" evidence="5">
    <location>
        <begin position="708"/>
        <end position="747"/>
    </location>
</feature>
<dbReference type="Proteomes" id="UP000077315">
    <property type="component" value="Unassembled WGS sequence"/>
</dbReference>
<dbReference type="PROSITE" id="PS50294">
    <property type="entry name" value="WD_REPEATS_REGION"/>
    <property type="match status" value="1"/>
</dbReference>
<evidence type="ECO:0000313" key="7">
    <source>
        <dbReference type="EMBL" id="OAD68127.1"/>
    </source>
</evidence>
<feature type="compositionally biased region" description="Polar residues" evidence="5">
    <location>
        <begin position="712"/>
        <end position="727"/>
    </location>
</feature>
<keyword evidence="8" id="KW-1185">Reference proteome</keyword>
<dbReference type="PROSITE" id="PS00678">
    <property type="entry name" value="WD_REPEATS_1"/>
    <property type="match status" value="3"/>
</dbReference>
<dbReference type="FunCoup" id="A0A167KHS2">
    <property type="interactions" value="227"/>
</dbReference>
<dbReference type="InterPro" id="IPR001680">
    <property type="entry name" value="WD40_rpt"/>
</dbReference>
<dbReference type="PROSITE" id="PS50908">
    <property type="entry name" value="RWD"/>
    <property type="match status" value="1"/>
</dbReference>
<dbReference type="GeneID" id="28999658"/>
<dbReference type="EMBL" id="KV440996">
    <property type="protein sequence ID" value="OAD68127.1"/>
    <property type="molecule type" value="Genomic_DNA"/>
</dbReference>
<dbReference type="InParanoid" id="A0A167KHS2"/>
<feature type="compositionally biased region" description="Polar residues" evidence="5">
    <location>
        <begin position="1"/>
        <end position="24"/>
    </location>
</feature>
<feature type="compositionally biased region" description="Polar residues" evidence="5">
    <location>
        <begin position="818"/>
        <end position="830"/>
    </location>
</feature>